<comment type="caution">
    <text evidence="2">The sequence shown here is derived from an EMBL/GenBank/DDBJ whole genome shotgun (WGS) entry which is preliminary data.</text>
</comment>
<dbReference type="AlphaFoldDB" id="A0A135YU05"/>
<feature type="region of interest" description="Disordered" evidence="1">
    <location>
        <begin position="363"/>
        <end position="387"/>
    </location>
</feature>
<evidence type="ECO:0000313" key="2">
    <source>
        <dbReference type="EMBL" id="KXI12895.1"/>
    </source>
</evidence>
<accession>A0A135YU05</accession>
<dbReference type="RefSeq" id="WP_002844209.1">
    <property type="nucleotide sequence ID" value="NZ_CAMPYD010000037.1"/>
</dbReference>
<dbReference type="InterPro" id="IPR029058">
    <property type="entry name" value="AB_hydrolase_fold"/>
</dbReference>
<dbReference type="Pfam" id="PF11187">
    <property type="entry name" value="Mbeg1-like"/>
    <property type="match status" value="1"/>
</dbReference>
<protein>
    <recommendedName>
        <fullName evidence="4">DUF2974 domain-containing protein</fullName>
    </recommendedName>
</protein>
<dbReference type="InterPro" id="IPR024499">
    <property type="entry name" value="Mbeg1-like"/>
</dbReference>
<dbReference type="GeneID" id="79843195"/>
<dbReference type="Proteomes" id="UP000070326">
    <property type="component" value="Unassembled WGS sequence"/>
</dbReference>
<feature type="compositionally biased region" description="Basic and acidic residues" evidence="1">
    <location>
        <begin position="373"/>
        <end position="387"/>
    </location>
</feature>
<dbReference type="Gene3D" id="3.40.50.1820">
    <property type="entry name" value="alpha/beta hydrolase"/>
    <property type="match status" value="1"/>
</dbReference>
<reference evidence="2 3" key="1">
    <citation type="submission" date="2016-02" db="EMBL/GenBank/DDBJ databases">
        <authorList>
            <person name="Wen L."/>
            <person name="He K."/>
            <person name="Yang H."/>
        </authorList>
    </citation>
    <scope>NUCLEOTIDE SEQUENCE [LARGE SCALE GENOMIC DNA]</scope>
    <source>
        <strain evidence="2 3">MJR8628A</strain>
    </source>
</reference>
<gene>
    <name evidence="2" type="ORF">HMPREF3195_00981</name>
</gene>
<sequence>MNTIKNYLNWRGDLTFDQDPLNEVDNAIFSLLAYLDFSVVSGSAKIKDLVNMYSRYMDKTKSSYYHSKFIKGIEDILEKMSTTNRFKDVWVSDYCDMLDEKNQTQFSAMCFILGHTGIFVAFRGTDNSFVGFKEDFNMSYSQHVQGQLEAVKYLDYLMDKYKGSDVYVGGHSKGGNFAVYSVCGLKEDKRDRVIRIFNNDGPGFSKAFVETKAYKDTSVKVKKIIPKDSIVGILMDNEEETKRVNALGSTGFIQHDAQNWEVMGNEFVEEECGEQAQFLDDTIRCWLSTLNDMEKALFVNEMYNIILMTTDAKKLSDISESKLRLTMNFIRNMKGLDPEKREIMYGVVYRLFESASRVKREKDLHKKLKKAKQKEPSLKSKSEKNSL</sequence>
<evidence type="ECO:0000313" key="3">
    <source>
        <dbReference type="Proteomes" id="UP000070326"/>
    </source>
</evidence>
<organism evidence="2 3">
    <name type="scientific">Peptostreptococcus anaerobius</name>
    <dbReference type="NCBI Taxonomy" id="1261"/>
    <lineage>
        <taxon>Bacteria</taxon>
        <taxon>Bacillati</taxon>
        <taxon>Bacillota</taxon>
        <taxon>Clostridia</taxon>
        <taxon>Peptostreptococcales</taxon>
        <taxon>Peptostreptococcaceae</taxon>
        <taxon>Peptostreptococcus</taxon>
    </lineage>
</organism>
<dbReference type="PATRIC" id="fig|1261.3.peg.261"/>
<evidence type="ECO:0000256" key="1">
    <source>
        <dbReference type="SAM" id="MobiDB-lite"/>
    </source>
</evidence>
<proteinExistence type="predicted"/>
<evidence type="ECO:0008006" key="4">
    <source>
        <dbReference type="Google" id="ProtNLM"/>
    </source>
</evidence>
<dbReference type="EMBL" id="LSQZ01000037">
    <property type="protein sequence ID" value="KXI12895.1"/>
    <property type="molecule type" value="Genomic_DNA"/>
</dbReference>
<name>A0A135YU05_9FIRM</name>
<dbReference type="SUPFAM" id="SSF53474">
    <property type="entry name" value="alpha/beta-Hydrolases"/>
    <property type="match status" value="1"/>
</dbReference>
<dbReference type="eggNOG" id="COG2267">
    <property type="taxonomic scope" value="Bacteria"/>
</dbReference>